<evidence type="ECO:0000313" key="2">
    <source>
        <dbReference type="Proteomes" id="UP000276301"/>
    </source>
</evidence>
<dbReference type="EMBL" id="RCHT01000005">
    <property type="protein sequence ID" value="RLL12708.1"/>
    <property type="molecule type" value="Genomic_DNA"/>
</dbReference>
<proteinExistence type="predicted"/>
<dbReference type="RefSeq" id="WP_121586367.1">
    <property type="nucleotide sequence ID" value="NZ_RCHT01000005.1"/>
</dbReference>
<dbReference type="InterPro" id="IPR017587">
    <property type="entry name" value="YqeC"/>
</dbReference>
<gene>
    <name evidence="1" type="primary">yqeC</name>
    <name evidence="1" type="ORF">D4A47_04670</name>
</gene>
<sequence>MELSERLGLCPGRERIVSIVGAGGKTTLMYALAGEYARRGLRVGAGTTTHILRPAADGRVAVVCDGDPDALERALAGGRIAVAGTPARGAPGKLAAPAPETLAWLAAHTDALFLEADGSRRLPVKFPNSTEPVIPEGTGRVIAVAGLSALGRPFDEVCHRAPLAREALGIPEGASVTPGIIARLLLAGYGRFSPTVLLNQADTPALREQGEQTAALLRAGGIEKVLILSLRQEAEITC</sequence>
<dbReference type="Proteomes" id="UP000276301">
    <property type="component" value="Unassembled WGS sequence"/>
</dbReference>
<comment type="caution">
    <text evidence="1">The sequence shown here is derived from an EMBL/GenBank/DDBJ whole genome shotgun (WGS) entry which is preliminary data.</text>
</comment>
<name>A0A498CMY8_9FIRM</name>
<organism evidence="1 2">
    <name type="scientific">Anaerotruncus massiliensis</name>
    <name type="common">ex Liu et al. 2021</name>
    <dbReference type="NCBI Taxonomy" id="2321404"/>
    <lineage>
        <taxon>Bacteria</taxon>
        <taxon>Bacillati</taxon>
        <taxon>Bacillota</taxon>
        <taxon>Clostridia</taxon>
        <taxon>Eubacteriales</taxon>
        <taxon>Oscillospiraceae</taxon>
        <taxon>Anaerotruncus</taxon>
    </lineage>
</organism>
<accession>A0A498CMY8</accession>
<dbReference type="NCBIfam" id="TIGR03172">
    <property type="entry name" value="selenium cofactor biosynthesis protein YqeC"/>
    <property type="match status" value="1"/>
</dbReference>
<evidence type="ECO:0000313" key="1">
    <source>
        <dbReference type="EMBL" id="RLL12708.1"/>
    </source>
</evidence>
<protein>
    <submittedName>
        <fullName evidence="1">Putative selenium-dependent hydroxylase accessory protein YqeC</fullName>
    </submittedName>
</protein>
<dbReference type="Pfam" id="PF19842">
    <property type="entry name" value="YqeC"/>
    <property type="match status" value="1"/>
</dbReference>
<dbReference type="AlphaFoldDB" id="A0A498CMY8"/>
<keyword evidence="2" id="KW-1185">Reference proteome</keyword>
<reference evidence="1 2" key="1">
    <citation type="submission" date="2018-10" db="EMBL/GenBank/DDBJ databases">
        <title>Anaerotruncus faecis sp. nov., isolated from human feces.</title>
        <authorList>
            <person name="Wang Y.-J."/>
        </authorList>
    </citation>
    <scope>NUCLEOTIDE SEQUENCE [LARGE SCALE GENOMIC DNA]</scope>
    <source>
        <strain evidence="1 2">22A2-44</strain>
    </source>
</reference>